<dbReference type="STRING" id="1193011.LEP1GSC058_3163"/>
<dbReference type="RefSeq" id="WP_016549692.1">
    <property type="nucleotide sequence ID" value="NZ_AKWZ02000010.1"/>
</dbReference>
<feature type="chain" id="PRO_5004524274" evidence="1">
    <location>
        <begin position="19"/>
        <end position="390"/>
    </location>
</feature>
<name>S3UVC2_9LEPT</name>
<organism evidence="2 3">
    <name type="scientific">Leptospira fainei serovar Hurstbridge str. BUT 6</name>
    <dbReference type="NCBI Taxonomy" id="1193011"/>
    <lineage>
        <taxon>Bacteria</taxon>
        <taxon>Pseudomonadati</taxon>
        <taxon>Spirochaetota</taxon>
        <taxon>Spirochaetia</taxon>
        <taxon>Leptospirales</taxon>
        <taxon>Leptospiraceae</taxon>
        <taxon>Leptospira</taxon>
    </lineage>
</organism>
<evidence type="ECO:0000256" key="1">
    <source>
        <dbReference type="SAM" id="SignalP"/>
    </source>
</evidence>
<keyword evidence="1" id="KW-0732">Signal</keyword>
<gene>
    <name evidence="2" type="ORF">LEP1GSC058_3163</name>
</gene>
<sequence>MLRIAFSISILCFSSVFATNPPTRLRIGVLGKSSPTSVRIAVKNARIDIDQKRSGPINADLLVKAEAEKITVVIGNEKYKTDFLGISGGSYEIFLSNDPNKRKYEGDFEIFAKSGALNFILTLPTETYVRTVLESEFGELIHTKQKRSVSPDWKTEYTRVAETVIRSYAVANLGRHRREAFDLCDLTHCLHFSGSAQSTNLNRSKERLLLKIAVDKPLEAFFHSTCGGNLTHPSVLWKDFPKRNHFYRSGPDRWRGSEDLCRNSPHFRWETVIQRADLAKLLDSKDLQSVEIVPMESRISELSYIDNHGNHKIEVSEFLSRAGKRFGWNRIKSNSFIIDSSPNGFLFRGKGLGHGLGLCQYGAREMAMKGATSQEILNFYYPGTQLEILQ</sequence>
<dbReference type="EMBL" id="AKWZ02000010">
    <property type="protein sequence ID" value="EPG73203.1"/>
    <property type="molecule type" value="Genomic_DNA"/>
</dbReference>
<comment type="caution">
    <text evidence="2">The sequence shown here is derived from an EMBL/GenBank/DDBJ whole genome shotgun (WGS) entry which is preliminary data.</text>
</comment>
<feature type="signal peptide" evidence="1">
    <location>
        <begin position="1"/>
        <end position="18"/>
    </location>
</feature>
<dbReference type="OrthoDB" id="9794671at2"/>
<evidence type="ECO:0000313" key="2">
    <source>
        <dbReference type="EMBL" id="EPG73203.1"/>
    </source>
</evidence>
<reference evidence="2" key="1">
    <citation type="submission" date="2013-04" db="EMBL/GenBank/DDBJ databases">
        <authorList>
            <person name="Harkins D.M."/>
            <person name="Durkin A.S."/>
            <person name="Selengut J.D."/>
            <person name="Sanka R."/>
            <person name="DePew J."/>
            <person name="Purushe J."/>
            <person name="Ahmed A."/>
            <person name="van der Linden H."/>
            <person name="Goris M.G.A."/>
            <person name="Hartskeerl R.A."/>
            <person name="Vinetz J.M."/>
            <person name="Sutton G.G."/>
            <person name="Nelson W.C."/>
            <person name="Fouts D.E."/>
        </authorList>
    </citation>
    <scope>NUCLEOTIDE SEQUENCE [LARGE SCALE GENOMIC DNA]</scope>
    <source>
        <strain evidence="2">BUT 6</strain>
    </source>
</reference>
<dbReference type="GO" id="GO:0030435">
    <property type="term" value="P:sporulation resulting in formation of a cellular spore"/>
    <property type="evidence" value="ECO:0007669"/>
    <property type="project" value="InterPro"/>
</dbReference>
<evidence type="ECO:0000313" key="3">
    <source>
        <dbReference type="Proteomes" id="UP000014540"/>
    </source>
</evidence>
<accession>S3UVC2</accession>
<protein>
    <submittedName>
        <fullName evidence="2">Stage II sporulation protein</fullName>
    </submittedName>
</protein>
<dbReference type="Proteomes" id="UP000014540">
    <property type="component" value="Unassembled WGS sequence"/>
</dbReference>
<proteinExistence type="predicted"/>
<dbReference type="NCBIfam" id="TIGR02669">
    <property type="entry name" value="SpoIID_LytB"/>
    <property type="match status" value="1"/>
</dbReference>
<dbReference type="InterPro" id="IPR013486">
    <property type="entry name" value="SpoIID/LytB"/>
</dbReference>
<dbReference type="AlphaFoldDB" id="S3UVC2"/>
<keyword evidence="3" id="KW-1185">Reference proteome</keyword>